<dbReference type="PROSITE" id="PS51257">
    <property type="entry name" value="PROKAR_LIPOPROTEIN"/>
    <property type="match status" value="1"/>
</dbReference>
<evidence type="ECO:0000256" key="1">
    <source>
        <dbReference type="SAM" id="Phobius"/>
    </source>
</evidence>
<evidence type="ECO:0008006" key="4">
    <source>
        <dbReference type="Google" id="ProtNLM"/>
    </source>
</evidence>
<dbReference type="STRING" id="880071.Fleli_3258"/>
<keyword evidence="1" id="KW-0472">Membrane</keyword>
<protein>
    <recommendedName>
        <fullName evidence="4">Lipoprotein</fullName>
    </recommendedName>
</protein>
<keyword evidence="3" id="KW-1185">Reference proteome</keyword>
<dbReference type="PATRIC" id="fig|880071.3.peg.3260"/>
<dbReference type="Proteomes" id="UP000006054">
    <property type="component" value="Chromosome"/>
</dbReference>
<name>I4ANQ3_BERLS</name>
<organism evidence="2 3">
    <name type="scientific">Bernardetia litoralis (strain ATCC 23117 / DSM 6794 / NBRC 15988 / NCIMB 1366 / Fx l1 / Sio-4)</name>
    <name type="common">Flexibacter litoralis</name>
    <dbReference type="NCBI Taxonomy" id="880071"/>
    <lineage>
        <taxon>Bacteria</taxon>
        <taxon>Pseudomonadati</taxon>
        <taxon>Bacteroidota</taxon>
        <taxon>Cytophagia</taxon>
        <taxon>Cytophagales</taxon>
        <taxon>Bernardetiaceae</taxon>
        <taxon>Bernardetia</taxon>
    </lineage>
</organism>
<evidence type="ECO:0000313" key="3">
    <source>
        <dbReference type="Proteomes" id="UP000006054"/>
    </source>
</evidence>
<keyword evidence="1" id="KW-1133">Transmembrane helix</keyword>
<sequence length="175" mass="20219">MNFTQKSFLYIAIFTFGLSVFILSSCKEKELKAMQKIIKDSEDIELFLIKETPINPLEQDSGKTYLCDYEAYAKVFTSPEQSESLKTALLDTTNYISDIEKRCMMMPKYAMRLKTKKDTLDIVFSDNPCAKAIAKHSLLKTKKIDKEKKKEDIFYVDLQTENTIIKLIEAIVPKE</sequence>
<reference evidence="3" key="1">
    <citation type="submission" date="2012-06" db="EMBL/GenBank/DDBJ databases">
        <title>The complete genome of Flexibacter litoralis DSM 6794.</title>
        <authorList>
            <person name="Lucas S."/>
            <person name="Copeland A."/>
            <person name="Lapidus A."/>
            <person name="Glavina del Rio T."/>
            <person name="Dalin E."/>
            <person name="Tice H."/>
            <person name="Bruce D."/>
            <person name="Goodwin L."/>
            <person name="Pitluck S."/>
            <person name="Peters L."/>
            <person name="Ovchinnikova G."/>
            <person name="Lu M."/>
            <person name="Kyrpides N."/>
            <person name="Mavromatis K."/>
            <person name="Ivanova N."/>
            <person name="Brettin T."/>
            <person name="Detter J.C."/>
            <person name="Han C."/>
            <person name="Larimer F."/>
            <person name="Land M."/>
            <person name="Hauser L."/>
            <person name="Markowitz V."/>
            <person name="Cheng J.-F."/>
            <person name="Hugenholtz P."/>
            <person name="Woyke T."/>
            <person name="Wu D."/>
            <person name="Spring S."/>
            <person name="Lang E."/>
            <person name="Kopitz M."/>
            <person name="Brambilla E."/>
            <person name="Klenk H.-P."/>
            <person name="Eisen J.A."/>
        </authorList>
    </citation>
    <scope>NUCLEOTIDE SEQUENCE [LARGE SCALE GENOMIC DNA]</scope>
    <source>
        <strain evidence="3">ATCC 23117 / DSM 6794 / NBRC 15988 / NCIMB 1366 / Sio-4</strain>
    </source>
</reference>
<proteinExistence type="predicted"/>
<dbReference type="EMBL" id="CP003345">
    <property type="protein sequence ID" value="AFM05588.1"/>
    <property type="molecule type" value="Genomic_DNA"/>
</dbReference>
<gene>
    <name evidence="2" type="ordered locus">Fleli_3258</name>
</gene>
<accession>I4ANQ3</accession>
<evidence type="ECO:0000313" key="2">
    <source>
        <dbReference type="EMBL" id="AFM05588.1"/>
    </source>
</evidence>
<dbReference type="eggNOG" id="ENOG502ZNNU">
    <property type="taxonomic scope" value="Bacteria"/>
</dbReference>
<dbReference type="KEGG" id="fli:Fleli_3258"/>
<dbReference type="HOGENOM" id="CLU_1530361_0_0_10"/>
<dbReference type="RefSeq" id="WP_014799017.1">
    <property type="nucleotide sequence ID" value="NC_018018.1"/>
</dbReference>
<keyword evidence="1" id="KW-0812">Transmembrane</keyword>
<dbReference type="AlphaFoldDB" id="I4ANQ3"/>
<feature type="transmembrane region" description="Helical" evidence="1">
    <location>
        <begin position="7"/>
        <end position="26"/>
    </location>
</feature>